<sequence>MASEELLKPFYQRAIQAEERLSRLEAVLADKKDDGNQEVSKLISELQAKIEDANAETRSEREKAKKLAVENEKLKYRIAHLVQAVREADQKLESMRDDGNQEVSKLISELQAKIEDANAETRSEREKAKKLAVENEKLKYRIAHLVQAVREADQKLESMRDDGNQEVSKLISELQAKIEDANAETRSERDKAKKLAVENEKLKYRIAHLVQTVREADQKLESMRGHVSEATAQTSSKLENMRL</sequence>
<protein>
    <submittedName>
        <fullName evidence="3">Uncharacterized protein LOC111296277 isoform X1</fullName>
    </submittedName>
</protein>
<dbReference type="OrthoDB" id="2405052at2759"/>
<dbReference type="RefSeq" id="XP_022746216.1">
    <property type="nucleotide sequence ID" value="XM_022890481.1"/>
</dbReference>
<accession>A0A6P5Z1L9</accession>
<dbReference type="AlphaFoldDB" id="A0A6P5Z1L9"/>
<evidence type="ECO:0000256" key="1">
    <source>
        <dbReference type="SAM" id="MobiDB-lite"/>
    </source>
</evidence>
<name>A0A6P5Z1L9_DURZI</name>
<dbReference type="GeneID" id="111296277"/>
<gene>
    <name evidence="3" type="primary">LOC111296277</name>
</gene>
<organism evidence="2 3">
    <name type="scientific">Durio zibethinus</name>
    <name type="common">Durian</name>
    <dbReference type="NCBI Taxonomy" id="66656"/>
    <lineage>
        <taxon>Eukaryota</taxon>
        <taxon>Viridiplantae</taxon>
        <taxon>Streptophyta</taxon>
        <taxon>Embryophyta</taxon>
        <taxon>Tracheophyta</taxon>
        <taxon>Spermatophyta</taxon>
        <taxon>Magnoliopsida</taxon>
        <taxon>eudicotyledons</taxon>
        <taxon>Gunneridae</taxon>
        <taxon>Pentapetalae</taxon>
        <taxon>rosids</taxon>
        <taxon>malvids</taxon>
        <taxon>Malvales</taxon>
        <taxon>Malvaceae</taxon>
        <taxon>Helicteroideae</taxon>
        <taxon>Durio</taxon>
    </lineage>
</organism>
<evidence type="ECO:0000313" key="3">
    <source>
        <dbReference type="RefSeq" id="XP_022746216.1"/>
    </source>
</evidence>
<keyword evidence="2" id="KW-1185">Reference proteome</keyword>
<dbReference type="Proteomes" id="UP000515121">
    <property type="component" value="Unplaced"/>
</dbReference>
<proteinExistence type="predicted"/>
<reference evidence="3" key="1">
    <citation type="submission" date="2025-08" db="UniProtKB">
        <authorList>
            <consortium name="RefSeq"/>
        </authorList>
    </citation>
    <scope>IDENTIFICATION</scope>
    <source>
        <tissue evidence="3">Fruit stalk</tissue>
    </source>
</reference>
<dbReference type="PANTHER" id="PTHR38377:SF1">
    <property type="entry name" value="THREONINE-TRNA LIGASE 2"/>
    <property type="match status" value="1"/>
</dbReference>
<feature type="region of interest" description="Disordered" evidence="1">
    <location>
        <begin position="220"/>
        <end position="243"/>
    </location>
</feature>
<evidence type="ECO:0000313" key="2">
    <source>
        <dbReference type="Proteomes" id="UP000515121"/>
    </source>
</evidence>
<feature type="compositionally biased region" description="Polar residues" evidence="1">
    <location>
        <begin position="230"/>
        <end position="243"/>
    </location>
</feature>
<dbReference type="KEGG" id="dzi:111296277"/>
<dbReference type="PANTHER" id="PTHR38377">
    <property type="entry name" value="THREONINE-TRNA LIGASE 2"/>
    <property type="match status" value="1"/>
</dbReference>